<organism evidence="10 11">
    <name type="scientific">Labilibaculum filiforme</name>
    <dbReference type="NCBI Taxonomy" id="1940526"/>
    <lineage>
        <taxon>Bacteria</taxon>
        <taxon>Pseudomonadati</taxon>
        <taxon>Bacteroidota</taxon>
        <taxon>Bacteroidia</taxon>
        <taxon>Marinilabiliales</taxon>
        <taxon>Marinifilaceae</taxon>
        <taxon>Labilibaculum</taxon>
    </lineage>
</organism>
<evidence type="ECO:0000256" key="5">
    <source>
        <dbReference type="ARBA" id="ARBA00022989"/>
    </source>
</evidence>
<feature type="transmembrane region" description="Helical" evidence="8">
    <location>
        <begin position="82"/>
        <end position="99"/>
    </location>
</feature>
<evidence type="ECO:0000259" key="9">
    <source>
        <dbReference type="Pfam" id="PF12821"/>
    </source>
</evidence>
<dbReference type="AlphaFoldDB" id="A0A2N3HS33"/>
<keyword evidence="11" id="KW-1185">Reference proteome</keyword>
<keyword evidence="6 8" id="KW-0472">Membrane</keyword>
<name>A0A2N3HS33_9BACT</name>
<evidence type="ECO:0000256" key="1">
    <source>
        <dbReference type="ARBA" id="ARBA00004651"/>
    </source>
</evidence>
<evidence type="ECO:0000256" key="2">
    <source>
        <dbReference type="ARBA" id="ARBA00022475"/>
    </source>
</evidence>
<dbReference type="EMBL" id="MVDD01000020">
    <property type="protein sequence ID" value="PKQ60866.1"/>
    <property type="molecule type" value="Genomic_DNA"/>
</dbReference>
<comment type="similarity">
    <text evidence="7">Belongs to the ThrE exporter (TC 2.A.79) family.</text>
</comment>
<dbReference type="InterPro" id="IPR050539">
    <property type="entry name" value="ThrE_Dicarb/AminoAcid_Exp"/>
</dbReference>
<evidence type="ECO:0000256" key="3">
    <source>
        <dbReference type="ARBA" id="ARBA00022519"/>
    </source>
</evidence>
<dbReference type="GO" id="GO:0015744">
    <property type="term" value="P:succinate transport"/>
    <property type="evidence" value="ECO:0007669"/>
    <property type="project" value="TreeGrafter"/>
</dbReference>
<evidence type="ECO:0000313" key="11">
    <source>
        <dbReference type="Proteomes" id="UP000233535"/>
    </source>
</evidence>
<keyword evidence="3" id="KW-0997">Cell inner membrane</keyword>
<feature type="domain" description="Threonine/Serine exporter ThrE" evidence="9">
    <location>
        <begin position="13"/>
        <end position="143"/>
    </location>
</feature>
<accession>A0A2N3HS33</accession>
<evidence type="ECO:0000256" key="4">
    <source>
        <dbReference type="ARBA" id="ARBA00022692"/>
    </source>
</evidence>
<evidence type="ECO:0000256" key="6">
    <source>
        <dbReference type="ARBA" id="ARBA00023136"/>
    </source>
</evidence>
<comment type="subcellular location">
    <subcellularLocation>
        <location evidence="1">Cell membrane</location>
        <topology evidence="1">Multi-pass membrane protein</topology>
    </subcellularLocation>
</comment>
<dbReference type="GO" id="GO:0005886">
    <property type="term" value="C:plasma membrane"/>
    <property type="evidence" value="ECO:0007669"/>
    <property type="project" value="UniProtKB-SubCell"/>
</dbReference>
<evidence type="ECO:0000313" key="10">
    <source>
        <dbReference type="EMBL" id="PKQ60866.1"/>
    </source>
</evidence>
<protein>
    <recommendedName>
        <fullName evidence="9">Threonine/Serine exporter ThrE domain-containing protein</fullName>
    </recommendedName>
</protein>
<evidence type="ECO:0000256" key="8">
    <source>
        <dbReference type="SAM" id="Phobius"/>
    </source>
</evidence>
<evidence type="ECO:0000256" key="7">
    <source>
        <dbReference type="ARBA" id="ARBA00034125"/>
    </source>
</evidence>
<keyword evidence="2" id="KW-1003">Cell membrane</keyword>
<gene>
    <name evidence="10" type="ORF">BZG02_17870</name>
</gene>
<feature type="transmembrane region" description="Helical" evidence="8">
    <location>
        <begin position="7"/>
        <end position="24"/>
    </location>
</feature>
<dbReference type="InterPro" id="IPR024528">
    <property type="entry name" value="ThrE_2"/>
</dbReference>
<dbReference type="RefSeq" id="WP_101263119.1">
    <property type="nucleotide sequence ID" value="NZ_MVDD01000020.1"/>
</dbReference>
<feature type="transmembrane region" description="Helical" evidence="8">
    <location>
        <begin position="55"/>
        <end position="76"/>
    </location>
</feature>
<sequence>MEWIHLFETWIWLGFAATGFAILFNVPPRTLWVIFIMGALGGTLKLICLKLGTNIILSSFMGALLIGFLSVVAAHLRHSPPFIFAIPAVIPMVPGAFTYRMMLGIIRLTGENDHTIFLQLLQETFDNGLKAFFVLTALSLGVSGPMLLSRNKSTKEIKTSKIVTKIFGSKKASD</sequence>
<dbReference type="PANTHER" id="PTHR34390:SF1">
    <property type="entry name" value="SUCCINATE TRANSPORTER SUBUNIT YJJB-RELATED"/>
    <property type="match status" value="1"/>
</dbReference>
<keyword evidence="5 8" id="KW-1133">Transmembrane helix</keyword>
<dbReference type="Proteomes" id="UP000233535">
    <property type="component" value="Unassembled WGS sequence"/>
</dbReference>
<dbReference type="PANTHER" id="PTHR34390">
    <property type="entry name" value="UPF0442 PROTEIN YJJB-RELATED"/>
    <property type="match status" value="1"/>
</dbReference>
<proteinExistence type="inferred from homology"/>
<keyword evidence="4 8" id="KW-0812">Transmembrane</keyword>
<dbReference type="OrthoDB" id="9810047at2"/>
<dbReference type="Pfam" id="PF12821">
    <property type="entry name" value="ThrE_2"/>
    <property type="match status" value="1"/>
</dbReference>
<comment type="caution">
    <text evidence="10">The sequence shown here is derived from an EMBL/GenBank/DDBJ whole genome shotgun (WGS) entry which is preliminary data.</text>
</comment>
<feature type="transmembrane region" description="Helical" evidence="8">
    <location>
        <begin position="30"/>
        <end position="48"/>
    </location>
</feature>
<reference evidence="10 11" key="1">
    <citation type="journal article" date="2017" name="Front. Microbiol.">
        <title>Labilibaculum manganireducens gen. nov., sp. nov. and Labilibaculum filiforme sp. nov., Novel Bacteroidetes Isolated from Subsurface Sediments of the Baltic Sea.</title>
        <authorList>
            <person name="Vandieken V."/>
            <person name="Marshall I.P."/>
            <person name="Niemann H."/>
            <person name="Engelen B."/>
            <person name="Cypionka H."/>
        </authorList>
    </citation>
    <scope>NUCLEOTIDE SEQUENCE [LARGE SCALE GENOMIC DNA]</scope>
    <source>
        <strain evidence="10 11">59.16B</strain>
    </source>
</reference>